<comment type="caution">
    <text evidence="2">The sequence shown here is derived from an EMBL/GenBank/DDBJ whole genome shotgun (WGS) entry which is preliminary data.</text>
</comment>
<sequence>MPCLTFPIASSVIEHERTSSVSIRPAGAENSTPCQRVPTGPPPPRTAPTPSKKMSRTERKGRPVGSVVKETHSARSPATVGSSAERQLLRKDAAFRYVQPPEYNPLHRRRSGELQRR</sequence>
<protein>
    <submittedName>
        <fullName evidence="2">Uncharacterized protein</fullName>
    </submittedName>
</protein>
<reference evidence="2 3" key="1">
    <citation type="submission" date="2019-06" db="EMBL/GenBank/DDBJ databases">
        <title>Draft genomes of female and male turbot (Scophthalmus maximus).</title>
        <authorList>
            <person name="Xu H."/>
            <person name="Xu X.-W."/>
            <person name="Shao C."/>
            <person name="Chen S."/>
        </authorList>
    </citation>
    <scope>NUCLEOTIDE SEQUENCE [LARGE SCALE GENOMIC DNA]</scope>
    <source>
        <strain evidence="2">Ysfricsl-2016a</strain>
        <tissue evidence="2">Blood</tissue>
    </source>
</reference>
<evidence type="ECO:0000256" key="1">
    <source>
        <dbReference type="SAM" id="MobiDB-lite"/>
    </source>
</evidence>
<feature type="compositionally biased region" description="Polar residues" evidence="1">
    <location>
        <begin position="74"/>
        <end position="85"/>
    </location>
</feature>
<proteinExistence type="predicted"/>
<gene>
    <name evidence="2" type="ORF">F2P81_019574</name>
</gene>
<accession>A0A6A4S601</accession>
<name>A0A6A4S601_SCOMX</name>
<organism evidence="2 3">
    <name type="scientific">Scophthalmus maximus</name>
    <name type="common">Turbot</name>
    <name type="synonym">Psetta maxima</name>
    <dbReference type="NCBI Taxonomy" id="52904"/>
    <lineage>
        <taxon>Eukaryota</taxon>
        <taxon>Metazoa</taxon>
        <taxon>Chordata</taxon>
        <taxon>Craniata</taxon>
        <taxon>Vertebrata</taxon>
        <taxon>Euteleostomi</taxon>
        <taxon>Actinopterygii</taxon>
        <taxon>Neopterygii</taxon>
        <taxon>Teleostei</taxon>
        <taxon>Neoteleostei</taxon>
        <taxon>Acanthomorphata</taxon>
        <taxon>Carangaria</taxon>
        <taxon>Pleuronectiformes</taxon>
        <taxon>Pleuronectoidei</taxon>
        <taxon>Scophthalmidae</taxon>
        <taxon>Scophthalmus</taxon>
    </lineage>
</organism>
<evidence type="ECO:0000313" key="3">
    <source>
        <dbReference type="Proteomes" id="UP000438429"/>
    </source>
</evidence>
<dbReference type="Proteomes" id="UP000438429">
    <property type="component" value="Unassembled WGS sequence"/>
</dbReference>
<evidence type="ECO:0000313" key="2">
    <source>
        <dbReference type="EMBL" id="KAF0028487.1"/>
    </source>
</evidence>
<dbReference type="AlphaFoldDB" id="A0A6A4S601"/>
<feature type="region of interest" description="Disordered" evidence="1">
    <location>
        <begin position="15"/>
        <end position="117"/>
    </location>
</feature>
<dbReference type="EMBL" id="VEVO01000017">
    <property type="protein sequence ID" value="KAF0028487.1"/>
    <property type="molecule type" value="Genomic_DNA"/>
</dbReference>